<evidence type="ECO:0000313" key="1">
    <source>
        <dbReference type="EMBL" id="NLR68290.1"/>
    </source>
</evidence>
<dbReference type="AlphaFoldDB" id="A0A847RRK6"/>
<organism evidence="1 2">
    <name type="scientific">Chitinophaga varians</name>
    <dbReference type="NCBI Taxonomy" id="2202339"/>
    <lineage>
        <taxon>Bacteria</taxon>
        <taxon>Pseudomonadati</taxon>
        <taxon>Bacteroidota</taxon>
        <taxon>Chitinophagia</taxon>
        <taxon>Chitinophagales</taxon>
        <taxon>Chitinophagaceae</taxon>
        <taxon>Chitinophaga</taxon>
    </lineage>
</organism>
<reference evidence="1 2" key="1">
    <citation type="submission" date="2020-04" db="EMBL/GenBank/DDBJ databases">
        <authorList>
            <person name="Yin C."/>
        </authorList>
    </citation>
    <scope>NUCLEOTIDE SEQUENCE [LARGE SCALE GENOMIC DNA]</scope>
    <source>
        <strain evidence="1 2">Ae27</strain>
    </source>
</reference>
<comment type="caution">
    <text evidence="1">The sequence shown here is derived from an EMBL/GenBank/DDBJ whole genome shotgun (WGS) entry which is preliminary data.</text>
</comment>
<dbReference type="InterPro" id="IPR034660">
    <property type="entry name" value="DinB/YfiT-like"/>
</dbReference>
<keyword evidence="2" id="KW-1185">Reference proteome</keyword>
<proteinExistence type="predicted"/>
<gene>
    <name evidence="1" type="ORF">HGH92_28545</name>
</gene>
<evidence type="ECO:0000313" key="2">
    <source>
        <dbReference type="Proteomes" id="UP000570474"/>
    </source>
</evidence>
<sequence>MLTEILINLFERDLSRLEDEIAAYDSEEAIWRVPEGIKNSAGNLCLHLCGNLQHYIGANLGQSGYVRNREREFSDKNVPRQELLALVGVTRRVVLTVIVGLTPETLDKTYPERVLGEMTTTNHFLVHLYGHLNYHLGQINYHRRLTR</sequence>
<protein>
    <submittedName>
        <fullName evidence="1">DUF1572 family protein</fullName>
    </submittedName>
</protein>
<dbReference type="SUPFAM" id="SSF109854">
    <property type="entry name" value="DinB/YfiT-like putative metalloenzymes"/>
    <property type="match status" value="1"/>
</dbReference>
<dbReference type="Pfam" id="PF07609">
    <property type="entry name" value="DUF1572"/>
    <property type="match status" value="1"/>
</dbReference>
<dbReference type="Proteomes" id="UP000570474">
    <property type="component" value="Unassembled WGS sequence"/>
</dbReference>
<name>A0A847RRK6_9BACT</name>
<dbReference type="EMBL" id="JABAIA010000003">
    <property type="protein sequence ID" value="NLR68290.1"/>
    <property type="molecule type" value="Genomic_DNA"/>
</dbReference>
<accession>A0A847RRK6</accession>
<dbReference type="InterPro" id="IPR011466">
    <property type="entry name" value="DUF1572"/>
</dbReference>
<dbReference type="RefSeq" id="WP_168874218.1">
    <property type="nucleotide sequence ID" value="NZ_JABAIA010000003.1"/>
</dbReference>
<dbReference type="Gene3D" id="1.20.120.450">
    <property type="entry name" value="dinb family like domain"/>
    <property type="match status" value="1"/>
</dbReference>